<keyword evidence="7" id="KW-0418">Kinase</keyword>
<evidence type="ECO:0000256" key="14">
    <source>
        <dbReference type="SAM" id="SignalP"/>
    </source>
</evidence>
<feature type="domain" description="Gnk2-homologous" evidence="16">
    <location>
        <begin position="149"/>
        <end position="255"/>
    </location>
</feature>
<dbReference type="GO" id="GO:0005524">
    <property type="term" value="F:ATP binding"/>
    <property type="evidence" value="ECO:0007669"/>
    <property type="project" value="UniProtKB-UniRule"/>
</dbReference>
<evidence type="ECO:0000256" key="10">
    <source>
        <dbReference type="ARBA" id="ARBA00048679"/>
    </source>
</evidence>
<protein>
    <recommendedName>
        <fullName evidence="1">non-specific serine/threonine protein kinase</fullName>
        <ecNumber evidence="1">2.7.11.1</ecNumber>
    </recommendedName>
</protein>
<dbReference type="PROSITE" id="PS50011">
    <property type="entry name" value="PROTEIN_KINASE_DOM"/>
    <property type="match status" value="1"/>
</dbReference>
<dbReference type="GO" id="GO:0004674">
    <property type="term" value="F:protein serine/threonine kinase activity"/>
    <property type="evidence" value="ECO:0007669"/>
    <property type="project" value="UniProtKB-KW"/>
</dbReference>
<evidence type="ECO:0000256" key="9">
    <source>
        <dbReference type="ARBA" id="ARBA00047899"/>
    </source>
</evidence>
<evidence type="ECO:0000256" key="7">
    <source>
        <dbReference type="ARBA" id="ARBA00022777"/>
    </source>
</evidence>
<keyword evidence="3" id="KW-0808">Transferase</keyword>
<feature type="binding site" evidence="11">
    <location>
        <position position="397"/>
    </location>
    <ligand>
        <name>ATP</name>
        <dbReference type="ChEBI" id="CHEBI:30616"/>
    </ligand>
</feature>
<evidence type="ECO:0000256" key="6">
    <source>
        <dbReference type="ARBA" id="ARBA00022741"/>
    </source>
</evidence>
<feature type="chain" id="PRO_5042835170" description="non-specific serine/threonine protein kinase" evidence="14">
    <location>
        <begin position="26"/>
        <end position="671"/>
    </location>
</feature>
<dbReference type="SUPFAM" id="SSF56112">
    <property type="entry name" value="Protein kinase-like (PK-like)"/>
    <property type="match status" value="1"/>
</dbReference>
<evidence type="ECO:0000256" key="11">
    <source>
        <dbReference type="PROSITE-ProRule" id="PRU10141"/>
    </source>
</evidence>
<dbReference type="SMART" id="SM00220">
    <property type="entry name" value="S_TKc"/>
    <property type="match status" value="1"/>
</dbReference>
<comment type="catalytic activity">
    <reaction evidence="9">
        <text>L-threonyl-[protein] + ATP = O-phospho-L-threonyl-[protein] + ADP + H(+)</text>
        <dbReference type="Rhea" id="RHEA:46608"/>
        <dbReference type="Rhea" id="RHEA-COMP:11060"/>
        <dbReference type="Rhea" id="RHEA-COMP:11605"/>
        <dbReference type="ChEBI" id="CHEBI:15378"/>
        <dbReference type="ChEBI" id="CHEBI:30013"/>
        <dbReference type="ChEBI" id="CHEBI:30616"/>
        <dbReference type="ChEBI" id="CHEBI:61977"/>
        <dbReference type="ChEBI" id="CHEBI:456216"/>
        <dbReference type="EC" id="2.7.11.1"/>
    </reaction>
</comment>
<keyword evidence="18" id="KW-1185">Reference proteome</keyword>
<name>A0AAQ3PLL1_PASNO</name>
<keyword evidence="8 11" id="KW-0067">ATP-binding</keyword>
<evidence type="ECO:0000256" key="1">
    <source>
        <dbReference type="ARBA" id="ARBA00012513"/>
    </source>
</evidence>
<dbReference type="PANTHER" id="PTHR27006">
    <property type="entry name" value="PROMASTIGOTE SURFACE ANTIGEN PROTEIN PSA"/>
    <property type="match status" value="1"/>
</dbReference>
<evidence type="ECO:0000256" key="12">
    <source>
        <dbReference type="SAM" id="MobiDB-lite"/>
    </source>
</evidence>
<dbReference type="Pfam" id="PF00069">
    <property type="entry name" value="Pkinase"/>
    <property type="match status" value="1"/>
</dbReference>
<feature type="compositionally biased region" description="Low complexity" evidence="12">
    <location>
        <begin position="337"/>
        <end position="354"/>
    </location>
</feature>
<feature type="domain" description="Protein kinase" evidence="15">
    <location>
        <begin position="369"/>
        <end position="666"/>
    </location>
</feature>
<dbReference type="Gene3D" id="3.30.430.20">
    <property type="entry name" value="Gnk2 domain, C-X8-C-X2-C motif"/>
    <property type="match status" value="2"/>
</dbReference>
<evidence type="ECO:0000256" key="13">
    <source>
        <dbReference type="SAM" id="Phobius"/>
    </source>
</evidence>
<feature type="signal peptide" evidence="14">
    <location>
        <begin position="1"/>
        <end position="25"/>
    </location>
</feature>
<dbReference type="Gene3D" id="3.30.200.20">
    <property type="entry name" value="Phosphorylase Kinase, domain 1"/>
    <property type="match status" value="1"/>
</dbReference>
<proteinExistence type="predicted"/>
<dbReference type="EC" id="2.7.11.1" evidence="1"/>
<keyword evidence="4 14" id="KW-0732">Signal</keyword>
<evidence type="ECO:0000256" key="5">
    <source>
        <dbReference type="ARBA" id="ARBA00022737"/>
    </source>
</evidence>
<evidence type="ECO:0000256" key="2">
    <source>
        <dbReference type="ARBA" id="ARBA00022527"/>
    </source>
</evidence>
<feature type="transmembrane region" description="Helical" evidence="13">
    <location>
        <begin position="289"/>
        <end position="317"/>
    </location>
</feature>
<dbReference type="InterPro" id="IPR011009">
    <property type="entry name" value="Kinase-like_dom_sf"/>
</dbReference>
<dbReference type="PROSITE" id="PS00107">
    <property type="entry name" value="PROTEIN_KINASE_ATP"/>
    <property type="match status" value="1"/>
</dbReference>
<dbReference type="Pfam" id="PF01657">
    <property type="entry name" value="Stress-antifung"/>
    <property type="match status" value="2"/>
</dbReference>
<keyword evidence="5" id="KW-0677">Repeat</keyword>
<sequence>MEAMVFHGRCRGLLLLCFLFPLSCCFYFCLSSGDNNFPIFAPTCSVTNNYTDGSTYEGNLGDLLERLPRNALSNGSFSMDTVGSPADQQVFGLAMCYADWDIFDCKTCLDQAATPAVPFCPHSTDVAACFDGCVVRYASTSFFSEATLTWEFEEWTSKHNVSDDDAGTLATVRTQLMYELIDGISAPLLISSGQRSFNDTQTMYGLVQCTRDLPVAECQRCLKAFVPELSEDFQLSWYGKLYGYSCYMRYDLDRFDVNMPPPPSSIHELIVKLVVGKLTDAEAGGSKKIAVATIAGIVAGGSAVVLLVVAVVVVVMVRRRGGSSTRLAPKAPGSSGSTTHSEPPSATTTTTSPLVPRKFTLPELEAATNNFAREVGRGAYGNVYRGELPDGQVIAVKELKMGDRLNGFEKETQILGALRHRNIVGLVGYCHEGGKYMLCFEFVPDGNLQEHLFGQTIYRTQIWNHPALLCLVFPGDKAKLDWPTRFNIIKGVCRGLIYLHEDSRRCTVHLDLKPSNILLHKNHRGQMEPKISDFGISRLLEQDNVDYHQTIHTIAGSSGYIAPEYLNNGIVSTKADVYSFGIVILEMVTGLRNRTFSRGDLADEFIEYVRRQWDIGNGNINEIRDSSMGDIYSVPEIRQCIEIALQCIQRDPSGRPDAKTIYYRMFDDGNA</sequence>
<dbReference type="FunFam" id="1.10.510.10:FF:001023">
    <property type="entry name" value="Os07g0541700 protein"/>
    <property type="match status" value="1"/>
</dbReference>
<dbReference type="PROSITE" id="PS51473">
    <property type="entry name" value="GNK2"/>
    <property type="match status" value="2"/>
</dbReference>
<evidence type="ECO:0000256" key="8">
    <source>
        <dbReference type="ARBA" id="ARBA00022840"/>
    </source>
</evidence>
<dbReference type="InterPro" id="IPR002902">
    <property type="entry name" value="GNK2"/>
</dbReference>
<dbReference type="PANTHER" id="PTHR27006:SF602">
    <property type="entry name" value="GENOME ASSEMBLY, CHROMOSOME: II"/>
    <property type="match status" value="1"/>
</dbReference>
<keyword evidence="13" id="KW-1133">Transmembrane helix</keyword>
<dbReference type="AlphaFoldDB" id="A0AAQ3PLL1"/>
<keyword evidence="13" id="KW-0812">Transmembrane</keyword>
<accession>A0AAQ3PLL1</accession>
<dbReference type="InterPro" id="IPR038408">
    <property type="entry name" value="GNK2_sf"/>
</dbReference>
<feature type="domain" description="Gnk2-homologous" evidence="16">
    <location>
        <begin position="38"/>
        <end position="142"/>
    </location>
</feature>
<evidence type="ECO:0000259" key="16">
    <source>
        <dbReference type="PROSITE" id="PS51473"/>
    </source>
</evidence>
<dbReference type="Proteomes" id="UP001341281">
    <property type="component" value="Chromosome 01"/>
</dbReference>
<evidence type="ECO:0000313" key="18">
    <source>
        <dbReference type="Proteomes" id="UP001341281"/>
    </source>
</evidence>
<keyword evidence="6 11" id="KW-0547">Nucleotide-binding</keyword>
<dbReference type="Gene3D" id="1.10.510.10">
    <property type="entry name" value="Transferase(Phosphotransferase) domain 1"/>
    <property type="match status" value="1"/>
</dbReference>
<reference evidence="17 18" key="1">
    <citation type="submission" date="2024-02" db="EMBL/GenBank/DDBJ databases">
        <title>High-quality chromosome-scale genome assembly of Pensacola bahiagrass (Paspalum notatum Flugge var. saurae).</title>
        <authorList>
            <person name="Vega J.M."/>
            <person name="Podio M."/>
            <person name="Orjuela J."/>
            <person name="Siena L.A."/>
            <person name="Pessino S.C."/>
            <person name="Combes M.C."/>
            <person name="Mariac C."/>
            <person name="Albertini E."/>
            <person name="Pupilli F."/>
            <person name="Ortiz J.P.A."/>
            <person name="Leblanc O."/>
        </authorList>
    </citation>
    <scope>NUCLEOTIDE SEQUENCE [LARGE SCALE GENOMIC DNA]</scope>
    <source>
        <strain evidence="17">R1</strain>
        <tissue evidence="17">Leaf</tissue>
    </source>
</reference>
<dbReference type="EMBL" id="CP144745">
    <property type="protein sequence ID" value="WVZ49903.1"/>
    <property type="molecule type" value="Genomic_DNA"/>
</dbReference>
<organism evidence="17 18">
    <name type="scientific">Paspalum notatum var. saurae</name>
    <dbReference type="NCBI Taxonomy" id="547442"/>
    <lineage>
        <taxon>Eukaryota</taxon>
        <taxon>Viridiplantae</taxon>
        <taxon>Streptophyta</taxon>
        <taxon>Embryophyta</taxon>
        <taxon>Tracheophyta</taxon>
        <taxon>Spermatophyta</taxon>
        <taxon>Magnoliopsida</taxon>
        <taxon>Liliopsida</taxon>
        <taxon>Poales</taxon>
        <taxon>Poaceae</taxon>
        <taxon>PACMAD clade</taxon>
        <taxon>Panicoideae</taxon>
        <taxon>Andropogonodae</taxon>
        <taxon>Paspaleae</taxon>
        <taxon>Paspalinae</taxon>
        <taxon>Paspalum</taxon>
    </lineage>
</organism>
<keyword evidence="13" id="KW-0472">Membrane</keyword>
<dbReference type="InterPro" id="IPR017441">
    <property type="entry name" value="Protein_kinase_ATP_BS"/>
</dbReference>
<dbReference type="CDD" id="cd23509">
    <property type="entry name" value="Gnk2-like"/>
    <property type="match status" value="2"/>
</dbReference>
<evidence type="ECO:0000259" key="15">
    <source>
        <dbReference type="PROSITE" id="PS50011"/>
    </source>
</evidence>
<feature type="region of interest" description="Disordered" evidence="12">
    <location>
        <begin position="324"/>
        <end position="354"/>
    </location>
</feature>
<evidence type="ECO:0000256" key="3">
    <source>
        <dbReference type="ARBA" id="ARBA00022679"/>
    </source>
</evidence>
<evidence type="ECO:0000256" key="4">
    <source>
        <dbReference type="ARBA" id="ARBA00022729"/>
    </source>
</evidence>
<keyword evidence="2" id="KW-0723">Serine/threonine-protein kinase</keyword>
<evidence type="ECO:0000313" key="17">
    <source>
        <dbReference type="EMBL" id="WVZ49903.1"/>
    </source>
</evidence>
<comment type="catalytic activity">
    <reaction evidence="10">
        <text>L-seryl-[protein] + ATP = O-phospho-L-seryl-[protein] + ADP + H(+)</text>
        <dbReference type="Rhea" id="RHEA:17989"/>
        <dbReference type="Rhea" id="RHEA-COMP:9863"/>
        <dbReference type="Rhea" id="RHEA-COMP:11604"/>
        <dbReference type="ChEBI" id="CHEBI:15378"/>
        <dbReference type="ChEBI" id="CHEBI:29999"/>
        <dbReference type="ChEBI" id="CHEBI:30616"/>
        <dbReference type="ChEBI" id="CHEBI:83421"/>
        <dbReference type="ChEBI" id="CHEBI:456216"/>
        <dbReference type="EC" id="2.7.11.1"/>
    </reaction>
</comment>
<gene>
    <name evidence="17" type="ORF">U9M48_001223</name>
</gene>
<dbReference type="InterPro" id="IPR000719">
    <property type="entry name" value="Prot_kinase_dom"/>
</dbReference>